<reference evidence="11 12" key="1">
    <citation type="submission" date="2022-12" db="EMBL/GenBank/DDBJ databases">
        <title>Chromosome-scale assembly of the Ensete ventricosum genome.</title>
        <authorList>
            <person name="Dussert Y."/>
            <person name="Stocks J."/>
            <person name="Wendawek A."/>
            <person name="Woldeyes F."/>
            <person name="Nichols R.A."/>
            <person name="Borrell J.S."/>
        </authorList>
    </citation>
    <scope>NUCLEOTIDE SEQUENCE [LARGE SCALE GENOMIC DNA]</scope>
    <source>
        <strain evidence="12">cv. Maze</strain>
        <tissue evidence="11">Seeds</tissue>
    </source>
</reference>
<keyword evidence="12" id="KW-1185">Reference proteome</keyword>
<feature type="domain" description="RNA polymerase Rpb2" evidence="10">
    <location>
        <begin position="291"/>
        <end position="328"/>
    </location>
</feature>
<gene>
    <name evidence="11" type="ORF">OPV22_017538</name>
</gene>
<dbReference type="GO" id="GO:0032549">
    <property type="term" value="F:ribonucleoside binding"/>
    <property type="evidence" value="ECO:0007669"/>
    <property type="project" value="InterPro"/>
</dbReference>
<accession>A0AAV8QXG5</accession>
<dbReference type="InterPro" id="IPR007644">
    <property type="entry name" value="RNA_pol_bsu_protrusion"/>
</dbReference>
<keyword evidence="3" id="KW-0240">DNA-directed RNA polymerase</keyword>
<name>A0AAV8QXG5_ENSVE</name>
<keyword evidence="5" id="KW-0548">Nucleotidyltransferase</keyword>
<dbReference type="AlphaFoldDB" id="A0AAV8QXG5"/>
<protein>
    <recommendedName>
        <fullName evidence="2">DNA-directed RNA polymerase</fullName>
        <ecNumber evidence="2">2.7.7.6</ecNumber>
    </recommendedName>
</protein>
<comment type="caution">
    <text evidence="11">The sequence shown here is derived from an EMBL/GenBank/DDBJ whole genome shotgun (WGS) entry which is preliminary data.</text>
</comment>
<proteinExistence type="inferred from homology"/>
<dbReference type="Proteomes" id="UP001222027">
    <property type="component" value="Unassembled WGS sequence"/>
</dbReference>
<dbReference type="Pfam" id="PF00562">
    <property type="entry name" value="RNA_pol_Rpb2_6"/>
    <property type="match status" value="1"/>
</dbReference>
<dbReference type="GO" id="GO:0000428">
    <property type="term" value="C:DNA-directed RNA polymerase complex"/>
    <property type="evidence" value="ECO:0007669"/>
    <property type="project" value="UniProtKB-KW"/>
</dbReference>
<comment type="similarity">
    <text evidence="1 7">Belongs to the RNA polymerase beta chain family.</text>
</comment>
<evidence type="ECO:0000259" key="8">
    <source>
        <dbReference type="Pfam" id="PF00562"/>
    </source>
</evidence>
<dbReference type="InterPro" id="IPR007120">
    <property type="entry name" value="DNA-dir_RNAP_su2_dom"/>
</dbReference>
<dbReference type="Gene3D" id="2.40.50.150">
    <property type="match status" value="1"/>
</dbReference>
<dbReference type="GO" id="GO:0003677">
    <property type="term" value="F:DNA binding"/>
    <property type="evidence" value="ECO:0007669"/>
    <property type="project" value="InterPro"/>
</dbReference>
<dbReference type="InterPro" id="IPR037033">
    <property type="entry name" value="DNA-dir_RNAP_su2_hyb_sf"/>
</dbReference>
<evidence type="ECO:0000256" key="6">
    <source>
        <dbReference type="ARBA" id="ARBA00023163"/>
    </source>
</evidence>
<dbReference type="InterPro" id="IPR015712">
    <property type="entry name" value="DNA-dir_RNA_pol_su2"/>
</dbReference>
<dbReference type="Gene3D" id="2.40.270.10">
    <property type="entry name" value="DNA-directed RNA polymerase, subunit 2, domain 6"/>
    <property type="match status" value="1"/>
</dbReference>
<dbReference type="GO" id="GO:0006351">
    <property type="term" value="P:DNA-templated transcription"/>
    <property type="evidence" value="ECO:0007669"/>
    <property type="project" value="InterPro"/>
</dbReference>
<evidence type="ECO:0000313" key="12">
    <source>
        <dbReference type="Proteomes" id="UP001222027"/>
    </source>
</evidence>
<evidence type="ECO:0000259" key="9">
    <source>
        <dbReference type="Pfam" id="PF04563"/>
    </source>
</evidence>
<evidence type="ECO:0000259" key="10">
    <source>
        <dbReference type="Pfam" id="PF04565"/>
    </source>
</evidence>
<feature type="domain" description="DNA-directed RNA polymerase subunit 2 hybrid-binding" evidence="8">
    <location>
        <begin position="421"/>
        <end position="480"/>
    </location>
</feature>
<keyword evidence="6" id="KW-0804">Transcription</keyword>
<dbReference type="InterPro" id="IPR014724">
    <property type="entry name" value="RNA_pol_RPB2_OB-fold"/>
</dbReference>
<feature type="domain" description="RNA polymerase beta subunit protrusion" evidence="9">
    <location>
        <begin position="23"/>
        <end position="265"/>
    </location>
</feature>
<dbReference type="Pfam" id="PF04565">
    <property type="entry name" value="RNA_pol_Rpb2_3"/>
    <property type="match status" value="1"/>
</dbReference>
<dbReference type="InterPro" id="IPR007645">
    <property type="entry name" value="RNA_pol_Rpb2_3"/>
</dbReference>
<evidence type="ECO:0000256" key="7">
    <source>
        <dbReference type="RuleBase" id="RU000434"/>
    </source>
</evidence>
<evidence type="ECO:0000256" key="2">
    <source>
        <dbReference type="ARBA" id="ARBA00012418"/>
    </source>
</evidence>
<dbReference type="GO" id="GO:0003899">
    <property type="term" value="F:DNA-directed RNA polymerase activity"/>
    <property type="evidence" value="ECO:0007669"/>
    <property type="project" value="UniProtKB-EC"/>
</dbReference>
<evidence type="ECO:0000256" key="3">
    <source>
        <dbReference type="ARBA" id="ARBA00022478"/>
    </source>
</evidence>
<dbReference type="Gene3D" id="3.90.1100.10">
    <property type="match status" value="1"/>
</dbReference>
<dbReference type="FunFam" id="3.90.1100.10:FF:000003">
    <property type="entry name" value="DNA-directed RNA polymerase subunit beta"/>
    <property type="match status" value="1"/>
</dbReference>
<dbReference type="InterPro" id="IPR037034">
    <property type="entry name" value="RNA_pol_Rpb2_2_sf"/>
</dbReference>
<dbReference type="EC" id="2.7.7.6" evidence="2"/>
<dbReference type="Gene3D" id="3.90.1070.20">
    <property type="match status" value="1"/>
</dbReference>
<evidence type="ECO:0000256" key="1">
    <source>
        <dbReference type="ARBA" id="ARBA00006835"/>
    </source>
</evidence>
<dbReference type="Pfam" id="PF04563">
    <property type="entry name" value="RNA_pol_Rpb2_1"/>
    <property type="match status" value="1"/>
</dbReference>
<evidence type="ECO:0000256" key="5">
    <source>
        <dbReference type="ARBA" id="ARBA00022695"/>
    </source>
</evidence>
<sequence length="596" mass="67807">MEDEEITQEDAWAVISAYFEEKGLVRQQLDSFDEFISTTMQGIVDESADIEILPERQHHPGRRPDSDETIHKTNFGWIYLRKPMVTESDGETTKLFPKAARLRNLTYSAPLFVGVTKIIIKKGQDCEVVAETRALPRVFTEKVPIMLRSSYCNLYQSSEKDLTELGECPYDQVGYFIINGSEKVLIAQEKMSTNLVYISKKKQPNKYANVAEVLLIAEKQNRPVSRMFVRLLSHASAEGGSSRQYIRATLPHIRGEIPIIIIFRAVGFIANKNILELIFYEAKLSHGSQRLAKPPQQHCSHWGMICPVETPKGQACGLVKNLALMVHITVGFAAHSLLELLEELGTESFEEIPLAVIQESTKFFVNGCWVGIHRDLDLLVNILRQFRRQVTPEDGWLNLVAKGFVEYIDTEKEETTMISMTINSSRDTFQSAMGRQAMRIYVMNYQLRMDILAFVLYYPQKPLVTTRAIEHLHFRQLPTSTGMHHGSYEKLDVDGLAPPVLITTNVDGMRISKLLVFPFGTSERESKCMIIGKTDICIYTLSYAEAKLSHGSQRKYLLLLFRRDGMIQTSKVAVQEKRHSSTTTKEGWHNLVQMDS</sequence>
<evidence type="ECO:0000313" key="11">
    <source>
        <dbReference type="EMBL" id="KAJ8485053.1"/>
    </source>
</evidence>
<dbReference type="Gene3D" id="3.90.1110.10">
    <property type="entry name" value="RNA polymerase Rpb2, domain 2"/>
    <property type="match status" value="1"/>
</dbReference>
<dbReference type="PANTHER" id="PTHR20856">
    <property type="entry name" value="DNA-DIRECTED RNA POLYMERASE I SUBUNIT 2"/>
    <property type="match status" value="1"/>
</dbReference>
<evidence type="ECO:0000256" key="4">
    <source>
        <dbReference type="ARBA" id="ARBA00022679"/>
    </source>
</evidence>
<dbReference type="SUPFAM" id="SSF64484">
    <property type="entry name" value="beta and beta-prime subunits of DNA dependent RNA-polymerase"/>
    <property type="match status" value="1"/>
</dbReference>
<dbReference type="EMBL" id="JAQQAF010000005">
    <property type="protein sequence ID" value="KAJ8485053.1"/>
    <property type="molecule type" value="Genomic_DNA"/>
</dbReference>
<organism evidence="11 12">
    <name type="scientific">Ensete ventricosum</name>
    <name type="common">Abyssinian banana</name>
    <name type="synonym">Musa ensete</name>
    <dbReference type="NCBI Taxonomy" id="4639"/>
    <lineage>
        <taxon>Eukaryota</taxon>
        <taxon>Viridiplantae</taxon>
        <taxon>Streptophyta</taxon>
        <taxon>Embryophyta</taxon>
        <taxon>Tracheophyta</taxon>
        <taxon>Spermatophyta</taxon>
        <taxon>Magnoliopsida</taxon>
        <taxon>Liliopsida</taxon>
        <taxon>Zingiberales</taxon>
        <taxon>Musaceae</taxon>
        <taxon>Ensete</taxon>
    </lineage>
</organism>
<keyword evidence="4" id="KW-0808">Transferase</keyword>